<feature type="region of interest" description="Disordered" evidence="1">
    <location>
        <begin position="243"/>
        <end position="317"/>
    </location>
</feature>
<dbReference type="HOGENOM" id="CLU_708086_0_0_1"/>
<gene>
    <name evidence="2" type="ORF">PLICRDRAFT_454097</name>
</gene>
<evidence type="ECO:0000313" key="2">
    <source>
        <dbReference type="EMBL" id="KII83291.1"/>
    </source>
</evidence>
<protein>
    <submittedName>
        <fullName evidence="2">Uncharacterized protein</fullName>
    </submittedName>
</protein>
<dbReference type="OrthoDB" id="2680369at2759"/>
<feature type="region of interest" description="Disordered" evidence="1">
    <location>
        <begin position="330"/>
        <end position="390"/>
    </location>
</feature>
<accession>A0A0C9SK84</accession>
<dbReference type="Proteomes" id="UP000053263">
    <property type="component" value="Unassembled WGS sequence"/>
</dbReference>
<reference evidence="2 3" key="1">
    <citation type="submission" date="2014-06" db="EMBL/GenBank/DDBJ databases">
        <title>Evolutionary Origins and Diversification of the Mycorrhizal Mutualists.</title>
        <authorList>
            <consortium name="DOE Joint Genome Institute"/>
            <consortium name="Mycorrhizal Genomics Consortium"/>
            <person name="Kohler A."/>
            <person name="Kuo A."/>
            <person name="Nagy L.G."/>
            <person name="Floudas D."/>
            <person name="Copeland A."/>
            <person name="Barry K.W."/>
            <person name="Cichocki N."/>
            <person name="Veneault-Fourrey C."/>
            <person name="LaButti K."/>
            <person name="Lindquist E.A."/>
            <person name="Lipzen A."/>
            <person name="Lundell T."/>
            <person name="Morin E."/>
            <person name="Murat C."/>
            <person name="Riley R."/>
            <person name="Ohm R."/>
            <person name="Sun H."/>
            <person name="Tunlid A."/>
            <person name="Henrissat B."/>
            <person name="Grigoriev I.V."/>
            <person name="Hibbett D.S."/>
            <person name="Martin F."/>
        </authorList>
    </citation>
    <scope>NUCLEOTIDE SEQUENCE [LARGE SCALE GENOMIC DNA]</scope>
    <source>
        <strain evidence="2 3">FD-325 SS-3</strain>
    </source>
</reference>
<organism evidence="2 3">
    <name type="scientific">Plicaturopsis crispa FD-325 SS-3</name>
    <dbReference type="NCBI Taxonomy" id="944288"/>
    <lineage>
        <taxon>Eukaryota</taxon>
        <taxon>Fungi</taxon>
        <taxon>Dikarya</taxon>
        <taxon>Basidiomycota</taxon>
        <taxon>Agaricomycotina</taxon>
        <taxon>Agaricomycetes</taxon>
        <taxon>Agaricomycetidae</taxon>
        <taxon>Amylocorticiales</taxon>
        <taxon>Amylocorticiaceae</taxon>
        <taxon>Plicatura</taxon>
        <taxon>Plicaturopsis crispa</taxon>
    </lineage>
</organism>
<sequence length="390" mass="43925">MTFSCYYRVSADVLVLVFAHGFTASESFPAQPVCTAPKHSCAQRADAGHSIPRRALCYPRRPKLACVNLTRILFHTSRQVTSRNDVARGQRRSLICRQSRRHRVWYRVFAILGFALCRSHLPTARLRRLDELIKETQDILNDATEGDCLPDWVIVEDVRRRLVNVRADTHIYRRRVYRASNFPKQYGEFFRGLSFSIGRTINEVKSIRMKLVDAIELRRVECTVSLPRQGEIHEIALRPASALPGTTHVTSNTAEGIPSPPSPTPHDQHTPNMNGISATAPSSETHTARVDAREDDTIYVPPSPGRSSTIPPAAGDSGAIYVDEYSWSSQEKELVPDPGRESEEAPSSRIGINDVLRGFHKTLLATRDRRSTHGFAKSSQTSKRRPYRMQ</sequence>
<dbReference type="AlphaFoldDB" id="A0A0C9SK84"/>
<evidence type="ECO:0000256" key="1">
    <source>
        <dbReference type="SAM" id="MobiDB-lite"/>
    </source>
</evidence>
<feature type="compositionally biased region" description="Basic and acidic residues" evidence="1">
    <location>
        <begin position="286"/>
        <end position="296"/>
    </location>
</feature>
<evidence type="ECO:0000313" key="3">
    <source>
        <dbReference type="Proteomes" id="UP000053263"/>
    </source>
</evidence>
<dbReference type="EMBL" id="KN832579">
    <property type="protein sequence ID" value="KII83291.1"/>
    <property type="molecule type" value="Genomic_DNA"/>
</dbReference>
<feature type="compositionally biased region" description="Basic and acidic residues" evidence="1">
    <location>
        <begin position="330"/>
        <end position="343"/>
    </location>
</feature>
<name>A0A0C9SK84_PLICR</name>
<proteinExistence type="predicted"/>
<feature type="compositionally biased region" description="Polar residues" evidence="1">
    <location>
        <begin position="270"/>
        <end position="285"/>
    </location>
</feature>
<keyword evidence="3" id="KW-1185">Reference proteome</keyword>